<evidence type="ECO:0000256" key="3">
    <source>
        <dbReference type="ARBA" id="ARBA00013121"/>
    </source>
</evidence>
<dbReference type="GO" id="GO:0019853">
    <property type="term" value="P:L-ascorbic acid biosynthetic process"/>
    <property type="evidence" value="ECO:0007669"/>
    <property type="project" value="UniProtKB-KW"/>
</dbReference>
<dbReference type="Pfam" id="PF04030">
    <property type="entry name" value="ALO"/>
    <property type="match status" value="1"/>
</dbReference>
<evidence type="ECO:0000256" key="5">
    <source>
        <dbReference type="ARBA" id="ARBA00023002"/>
    </source>
</evidence>
<dbReference type="NCBIfam" id="TIGR01677">
    <property type="entry name" value="pln_FAD_oxido"/>
    <property type="match status" value="1"/>
</dbReference>
<keyword evidence="7" id="KW-0732">Signal</keyword>
<organism evidence="9 10">
    <name type="scientific">Protea cynaroides</name>
    <dbReference type="NCBI Taxonomy" id="273540"/>
    <lineage>
        <taxon>Eukaryota</taxon>
        <taxon>Viridiplantae</taxon>
        <taxon>Streptophyta</taxon>
        <taxon>Embryophyta</taxon>
        <taxon>Tracheophyta</taxon>
        <taxon>Spermatophyta</taxon>
        <taxon>Magnoliopsida</taxon>
        <taxon>Proteales</taxon>
        <taxon>Proteaceae</taxon>
        <taxon>Protea</taxon>
    </lineage>
</organism>
<dbReference type="FunFam" id="3.30.70.2520:FF:000003">
    <property type="entry name" value="L-gulonolactone oxidase 2"/>
    <property type="match status" value="1"/>
</dbReference>
<dbReference type="PROSITE" id="PS51387">
    <property type="entry name" value="FAD_PCMH"/>
    <property type="match status" value="1"/>
</dbReference>
<feature type="domain" description="FAD-binding PCMH-type" evidence="8">
    <location>
        <begin position="51"/>
        <end position="237"/>
    </location>
</feature>
<gene>
    <name evidence="9" type="ORF">NE237_025810</name>
</gene>
<dbReference type="PANTHER" id="PTHR13878:SF125">
    <property type="entry name" value="L-GULONOLACTONE OXIDASE 3"/>
    <property type="match status" value="1"/>
</dbReference>
<accession>A0A9Q0JZW5</accession>
<dbReference type="GO" id="GO:0071949">
    <property type="term" value="F:FAD binding"/>
    <property type="evidence" value="ECO:0007669"/>
    <property type="project" value="InterPro"/>
</dbReference>
<dbReference type="EMBL" id="JAMYWD010000010">
    <property type="protein sequence ID" value="KAJ4958699.1"/>
    <property type="molecule type" value="Genomic_DNA"/>
</dbReference>
<proteinExistence type="inferred from homology"/>
<sequence>MAGSGRRNFLFFHGFLLLMWETLQRTHAMPPSSPTQCNATGCTLSNIYGIWGDRKDCWVPNITYPTTEEELQSVVAHANRYQLKLKVVSGSHTIPKLVCPGTSSPGNAVLLSTSMYNSSVVVDVPNLSVTTDAGVSLRYLIDKVEEAGFSLVPSPYWEGGSVAGIISTGAHGSSWWGKGGAVHDHVLALNLVVPATESEGFAKIIRVDAQHPLFNAAIVSLGTLGVVSKVKLSIEQRFKRSITFNFSDDAQFEDEFVDHARRHEFADITWYASRHTAVYRYDDRVPLNNTGDGVYDFIGFRANLVMVSTTLRASEKAFEAARNVNGKCTLAATSLGYKKLIANGLKNNKFIFTGYPVVGYQGKMQTSGSCLYSSVTDTLSSCSWDPRIKGLLFYETTAIFPASKFADFIRDVKKLRDLKPENFCGLDIYNGFLIRFIKASGAYLGQTEDSVVVDFNYYRADEPSTPRLNQDIWEEIEQMAFFKYGARPHWAKNRNLAFSGVQQKYPNFQKFIAAKNQLDPRNLFSSDWSDEILFGKVAVRDEGCALEGQCVCSEDRHCNPGKGYFCKPGLVYMEARVCRYSPSSMA</sequence>
<dbReference type="InterPro" id="IPR036318">
    <property type="entry name" value="FAD-bd_PCMH-like_sf"/>
</dbReference>
<comment type="pathway">
    <text evidence="1">Cofactor biosynthesis; L-ascorbate biosynthesis.</text>
</comment>
<evidence type="ECO:0000313" key="10">
    <source>
        <dbReference type="Proteomes" id="UP001141806"/>
    </source>
</evidence>
<dbReference type="GO" id="GO:0003885">
    <property type="term" value="F:D-arabinono-1,4-lactone oxidase activity"/>
    <property type="evidence" value="ECO:0007669"/>
    <property type="project" value="InterPro"/>
</dbReference>
<evidence type="ECO:0000256" key="6">
    <source>
        <dbReference type="ARBA" id="ARBA00048083"/>
    </source>
</evidence>
<dbReference type="InterPro" id="IPR010030">
    <property type="entry name" value="GULO_Plant"/>
</dbReference>
<dbReference type="Pfam" id="PF01565">
    <property type="entry name" value="FAD_binding_4"/>
    <property type="match status" value="1"/>
</dbReference>
<dbReference type="EC" id="1.1.3.8" evidence="3"/>
<dbReference type="Gene3D" id="3.30.465.10">
    <property type="match status" value="1"/>
</dbReference>
<reference evidence="9" key="1">
    <citation type="journal article" date="2023" name="Plant J.">
        <title>The genome of the king protea, Protea cynaroides.</title>
        <authorList>
            <person name="Chang J."/>
            <person name="Duong T.A."/>
            <person name="Schoeman C."/>
            <person name="Ma X."/>
            <person name="Roodt D."/>
            <person name="Barker N."/>
            <person name="Li Z."/>
            <person name="Van de Peer Y."/>
            <person name="Mizrachi E."/>
        </authorList>
    </citation>
    <scope>NUCLEOTIDE SEQUENCE</scope>
    <source>
        <tissue evidence="9">Young leaves</tissue>
    </source>
</reference>
<evidence type="ECO:0000256" key="7">
    <source>
        <dbReference type="SAM" id="SignalP"/>
    </source>
</evidence>
<feature type="signal peptide" evidence="7">
    <location>
        <begin position="1"/>
        <end position="28"/>
    </location>
</feature>
<dbReference type="Proteomes" id="UP001141806">
    <property type="component" value="Unassembled WGS sequence"/>
</dbReference>
<dbReference type="GO" id="GO:0050105">
    <property type="term" value="F:L-gulonolactone oxidase activity"/>
    <property type="evidence" value="ECO:0007669"/>
    <property type="project" value="UniProtKB-EC"/>
</dbReference>
<comment type="similarity">
    <text evidence="2">Belongs to the oxygen-dependent FAD-linked oxidoreductase family.</text>
</comment>
<dbReference type="SUPFAM" id="SSF56176">
    <property type="entry name" value="FAD-binding/transporter-associated domain-like"/>
    <property type="match status" value="1"/>
</dbReference>
<dbReference type="AlphaFoldDB" id="A0A9Q0JZW5"/>
<protein>
    <recommendedName>
        <fullName evidence="3">L-gulonolactone oxidase</fullName>
        <ecNumber evidence="3">1.1.3.8</ecNumber>
    </recommendedName>
</protein>
<dbReference type="Pfam" id="PF22906">
    <property type="entry name" value="GULLO2-like_3rd"/>
    <property type="match status" value="1"/>
</dbReference>
<dbReference type="GO" id="GO:0016020">
    <property type="term" value="C:membrane"/>
    <property type="evidence" value="ECO:0007669"/>
    <property type="project" value="InterPro"/>
</dbReference>
<dbReference type="InterPro" id="IPR055154">
    <property type="entry name" value="GULLO2-like_C"/>
</dbReference>
<evidence type="ECO:0000259" key="8">
    <source>
        <dbReference type="PROSITE" id="PS51387"/>
    </source>
</evidence>
<keyword evidence="10" id="KW-1185">Reference proteome</keyword>
<comment type="caution">
    <text evidence="9">The sequence shown here is derived from an EMBL/GenBank/DDBJ whole genome shotgun (WGS) entry which is preliminary data.</text>
</comment>
<dbReference type="InterPro" id="IPR016169">
    <property type="entry name" value="FAD-bd_PCMH_sub2"/>
</dbReference>
<dbReference type="InterPro" id="IPR016166">
    <property type="entry name" value="FAD-bd_PCMH"/>
</dbReference>
<evidence type="ECO:0000256" key="4">
    <source>
        <dbReference type="ARBA" id="ARBA00022644"/>
    </source>
</evidence>
<keyword evidence="5" id="KW-0560">Oxidoreductase</keyword>
<evidence type="ECO:0000313" key="9">
    <source>
        <dbReference type="EMBL" id="KAJ4958699.1"/>
    </source>
</evidence>
<dbReference type="PANTHER" id="PTHR13878">
    <property type="entry name" value="GULONOLACTONE OXIDASE"/>
    <property type="match status" value="1"/>
</dbReference>
<keyword evidence="4" id="KW-0060">Ascorbate biosynthesis</keyword>
<dbReference type="OrthoDB" id="610608at2759"/>
<dbReference type="InterPro" id="IPR007173">
    <property type="entry name" value="ALO_C"/>
</dbReference>
<evidence type="ECO:0000256" key="1">
    <source>
        <dbReference type="ARBA" id="ARBA00005147"/>
    </source>
</evidence>
<name>A0A9Q0JZW5_9MAGN</name>
<evidence type="ECO:0000256" key="2">
    <source>
        <dbReference type="ARBA" id="ARBA00005466"/>
    </source>
</evidence>
<dbReference type="InterPro" id="IPR006094">
    <property type="entry name" value="Oxid_FAD_bind_N"/>
</dbReference>
<feature type="chain" id="PRO_5040500269" description="L-gulonolactone oxidase" evidence="7">
    <location>
        <begin position="29"/>
        <end position="586"/>
    </location>
</feature>
<dbReference type="InterPro" id="IPR050432">
    <property type="entry name" value="FAD-linked_Oxidoreductases_BP"/>
</dbReference>
<comment type="catalytic activity">
    <reaction evidence="6">
        <text>L-gulono-1,4-lactone + O2 = L-ascorbate + H2O2 + H(+)</text>
        <dbReference type="Rhea" id="RHEA:32363"/>
        <dbReference type="ChEBI" id="CHEBI:15378"/>
        <dbReference type="ChEBI" id="CHEBI:15379"/>
        <dbReference type="ChEBI" id="CHEBI:16240"/>
        <dbReference type="ChEBI" id="CHEBI:17587"/>
        <dbReference type="ChEBI" id="CHEBI:38290"/>
        <dbReference type="EC" id="1.1.3.8"/>
    </reaction>
</comment>
<dbReference type="Gene3D" id="3.30.70.2520">
    <property type="match status" value="1"/>
</dbReference>